<name>A0A4R9CLV3_CARDV</name>
<evidence type="ECO:0000313" key="1">
    <source>
        <dbReference type="EMBL" id="TFJ25248.1"/>
    </source>
</evidence>
<protein>
    <submittedName>
        <fullName evidence="1">Uncharacterized protein</fullName>
    </submittedName>
</protein>
<gene>
    <name evidence="1" type="ORF">CKN69_11610</name>
</gene>
<proteinExistence type="predicted"/>
<dbReference type="Pfam" id="PF11611">
    <property type="entry name" value="DUF4352"/>
    <property type="match status" value="1"/>
</dbReference>
<comment type="caution">
    <text evidence="1">The sequence shown here is derived from an EMBL/GenBank/DDBJ whole genome shotgun (WGS) entry which is preliminary data.</text>
</comment>
<dbReference type="EMBL" id="NRPP01000017">
    <property type="protein sequence ID" value="TFJ25248.1"/>
    <property type="molecule type" value="Genomic_DNA"/>
</dbReference>
<organism evidence="1 2">
    <name type="scientific">Carnobacterium divergens</name>
    <name type="common">Lactobacillus divergens</name>
    <dbReference type="NCBI Taxonomy" id="2748"/>
    <lineage>
        <taxon>Bacteria</taxon>
        <taxon>Bacillati</taxon>
        <taxon>Bacillota</taxon>
        <taxon>Bacilli</taxon>
        <taxon>Lactobacillales</taxon>
        <taxon>Carnobacteriaceae</taxon>
        <taxon>Carnobacterium</taxon>
    </lineage>
</organism>
<dbReference type="AlphaFoldDB" id="A0A4R9CLV3"/>
<dbReference type="InterPro" id="IPR029050">
    <property type="entry name" value="Immunoprotect_excell_Ig-like"/>
</dbReference>
<evidence type="ECO:0000313" key="2">
    <source>
        <dbReference type="Proteomes" id="UP000297938"/>
    </source>
</evidence>
<dbReference type="RefSeq" id="WP_135022530.1">
    <property type="nucleotide sequence ID" value="NZ_JBFUWP010000012.1"/>
</dbReference>
<dbReference type="Proteomes" id="UP000297938">
    <property type="component" value="Unassembled WGS sequence"/>
</dbReference>
<reference evidence="1 2" key="1">
    <citation type="journal article" date="2018" name="Int. J. Food Microbiol.">
        <title>Growth of Carnobacterium spp. isolated from chilled vacuum-packaged meat under relevant acidic conditions.</title>
        <authorList>
            <person name="Zhang P."/>
            <person name="Badoni M."/>
            <person name="Ganzle M."/>
            <person name="Yang X."/>
        </authorList>
    </citation>
    <scope>NUCLEOTIDE SEQUENCE [LARGE SCALE GENOMIC DNA]</scope>
    <source>
        <strain evidence="1 2">B2</strain>
    </source>
</reference>
<dbReference type="Gene3D" id="2.60.40.1240">
    <property type="match status" value="1"/>
</dbReference>
<accession>A0A4R9CLV3</accession>
<sequence>MKKFLPKINNDKLITLTKKQKLGWLLLVILVLIILIPVLITEYSSKEMKTNDEISNVGDTLTLGDFSYKVNNFEIRNSNDMEGRRDLIVSVDITSKSDKSETLSFENSFILKIGDKTFESDSIRSMNANSGSNPFSYNQVNPEQVIKGFVVFNISKEQAESKNVLLSIKESSFSSREATVGLK</sequence>
<dbReference type="InterPro" id="IPR029051">
    <property type="entry name" value="DUF4352"/>
</dbReference>